<keyword evidence="8 17" id="KW-0732">Signal</keyword>
<comment type="subcellular location">
    <subcellularLocation>
        <location evidence="3">Secreted</location>
        <location evidence="3">Extracellular space</location>
    </subcellularLocation>
</comment>
<keyword evidence="7 15" id="KW-0479">Metal-binding</keyword>
<protein>
    <recommendedName>
        <fullName evidence="4">tripeptidyl-peptidase II</fullName>
        <ecNumber evidence="4">3.4.14.10</ecNumber>
    </recommendedName>
</protein>
<dbReference type="Pfam" id="PF00082">
    <property type="entry name" value="Peptidase_S8"/>
    <property type="match status" value="1"/>
</dbReference>
<dbReference type="AlphaFoldDB" id="A0AA43QQK3"/>
<dbReference type="Proteomes" id="UP001161017">
    <property type="component" value="Unassembled WGS sequence"/>
</dbReference>
<dbReference type="EC" id="3.4.14.10" evidence="4"/>
<keyword evidence="5" id="KW-0964">Secreted</keyword>
<dbReference type="SUPFAM" id="SSF52743">
    <property type="entry name" value="Subtilisin-like"/>
    <property type="match status" value="1"/>
</dbReference>
<feature type="active site" description="Charge relay system" evidence="15">
    <location>
        <position position="313"/>
    </location>
</feature>
<evidence type="ECO:0000256" key="9">
    <source>
        <dbReference type="ARBA" id="ARBA00022801"/>
    </source>
</evidence>
<sequence length="649" mass="69040">MHFTSLAATAFVVALASALPTNNHVVLEQRSGQSSWTADDRLKPDGRIKLPMRIGLKEKNIELGDEILTQVSDPTSEKFGQHLSPEEIVELFAPKPENIDAVHQWLEASGIEASRISLARGRNWLNFEASIAEVEALLRTEYKVFAHQTGQRHIACDEYSVPEHVADHIDLIMPTVHFDTKITTDPAQRKAKRDIPDNLKPGNPNSGFLPKKGPTIKGPGASPDAAQPFDLTTCNTMVTPDCLRALYGFPNGTLAKSSYGIVEYTPQAYLQGDLNLFYTNLARQIPSGTAPTFDSIDGGVDQTTTQSFNYNGESDLDLEYAIAIVYPQKVTLYQAGDLVEGASFNNFLDALDSAYCTSGGGDNANFDATYPDPNAGGYKSRDCGRYTAAAVISTSYGSNEADLTAAYEVRQCNEYMKLGMQGTTILYSSGDYGVAGNGGQCCTKAKCAGGTLNKGGSGTFNPSFPGTCPYVTSVGATQIVPGASVTAPEEACETVIYSGGGFSNVFAQPSYQASAVKAYYANHKPTYSATQYNNSQTVRGYPDISANGANYVVAIDNQITLIYGTSASSPTVGGIITLINEQRANAGKGPVGFINPTLYANPTALNDITSGGNQGCGTAGFTAVSGWDPVTGLGTPNYSKLLNVFMSLP</sequence>
<dbReference type="SMART" id="SM00944">
    <property type="entry name" value="Pro-kuma_activ"/>
    <property type="match status" value="1"/>
</dbReference>
<dbReference type="GO" id="GO:0004252">
    <property type="term" value="F:serine-type endopeptidase activity"/>
    <property type="evidence" value="ECO:0007669"/>
    <property type="project" value="UniProtKB-UniRule"/>
</dbReference>
<feature type="active site" description="Charge relay system" evidence="15">
    <location>
        <position position="317"/>
    </location>
</feature>
<evidence type="ECO:0000256" key="8">
    <source>
        <dbReference type="ARBA" id="ARBA00022729"/>
    </source>
</evidence>
<evidence type="ECO:0000256" key="4">
    <source>
        <dbReference type="ARBA" id="ARBA00012462"/>
    </source>
</evidence>
<evidence type="ECO:0000256" key="14">
    <source>
        <dbReference type="ARBA" id="ARBA00023180"/>
    </source>
</evidence>
<evidence type="ECO:0000256" key="1">
    <source>
        <dbReference type="ARBA" id="ARBA00001910"/>
    </source>
</evidence>
<evidence type="ECO:0000256" key="17">
    <source>
        <dbReference type="SAM" id="SignalP"/>
    </source>
</evidence>
<evidence type="ECO:0000256" key="15">
    <source>
        <dbReference type="PROSITE-ProRule" id="PRU01032"/>
    </source>
</evidence>
<feature type="binding site" evidence="15">
    <location>
        <position position="626"/>
    </location>
    <ligand>
        <name>Ca(2+)</name>
        <dbReference type="ChEBI" id="CHEBI:29108"/>
    </ligand>
</feature>
<dbReference type="Gene3D" id="3.40.50.200">
    <property type="entry name" value="Peptidase S8/S53 domain"/>
    <property type="match status" value="1"/>
</dbReference>
<dbReference type="InterPro" id="IPR015366">
    <property type="entry name" value="S53_propep"/>
</dbReference>
<evidence type="ECO:0000256" key="3">
    <source>
        <dbReference type="ARBA" id="ARBA00004239"/>
    </source>
</evidence>
<dbReference type="FunFam" id="3.40.50.200:FF:000015">
    <property type="entry name" value="Tripeptidyl peptidase A"/>
    <property type="match status" value="1"/>
</dbReference>
<keyword evidence="20" id="KW-1185">Reference proteome</keyword>
<evidence type="ECO:0000256" key="7">
    <source>
        <dbReference type="ARBA" id="ARBA00022723"/>
    </source>
</evidence>
<feature type="domain" description="Peptidase S53" evidence="18">
    <location>
        <begin position="237"/>
        <end position="648"/>
    </location>
</feature>
<feature type="signal peptide" evidence="17">
    <location>
        <begin position="1"/>
        <end position="18"/>
    </location>
</feature>
<evidence type="ECO:0000256" key="6">
    <source>
        <dbReference type="ARBA" id="ARBA00022670"/>
    </source>
</evidence>
<feature type="binding site" evidence="15">
    <location>
        <position position="628"/>
    </location>
    <ligand>
        <name>Ca(2+)</name>
        <dbReference type="ChEBI" id="CHEBI:29108"/>
    </ligand>
</feature>
<evidence type="ECO:0000256" key="10">
    <source>
        <dbReference type="ARBA" id="ARBA00022825"/>
    </source>
</evidence>
<comment type="function">
    <text evidence="2">Secreted tripeptidyl-peptidase which degrades proteins at acidic pHs and is involved in virulence.</text>
</comment>
<comment type="caution">
    <text evidence="19">The sequence shown here is derived from an EMBL/GenBank/DDBJ whole genome shotgun (WGS) entry which is preliminary data.</text>
</comment>
<dbReference type="CDD" id="cd11377">
    <property type="entry name" value="Pro-peptidase_S53"/>
    <property type="match status" value="1"/>
</dbReference>
<dbReference type="SUPFAM" id="SSF54897">
    <property type="entry name" value="Protease propeptides/inhibitors"/>
    <property type="match status" value="1"/>
</dbReference>
<dbReference type="GO" id="GO:0006508">
    <property type="term" value="P:proteolysis"/>
    <property type="evidence" value="ECO:0007669"/>
    <property type="project" value="UniProtKB-KW"/>
</dbReference>
<evidence type="ECO:0000256" key="12">
    <source>
        <dbReference type="ARBA" id="ARBA00023026"/>
    </source>
</evidence>
<keyword evidence="9 15" id="KW-0378">Hydrolase</keyword>
<keyword evidence="14" id="KW-0325">Glycoprotein</keyword>
<feature type="chain" id="PRO_5041264057" description="tripeptidyl-peptidase II" evidence="17">
    <location>
        <begin position="19"/>
        <end position="649"/>
    </location>
</feature>
<evidence type="ECO:0000256" key="16">
    <source>
        <dbReference type="SAM" id="MobiDB-lite"/>
    </source>
</evidence>
<reference evidence="19" key="1">
    <citation type="journal article" date="2023" name="Genome Biol. Evol.">
        <title>First Whole Genome Sequence and Flow Cytometry Genome Size Data for the Lichen-Forming Fungus Ramalina farinacea (Ascomycota).</title>
        <authorList>
            <person name="Llewellyn T."/>
            <person name="Mian S."/>
            <person name="Hill R."/>
            <person name="Leitch I.J."/>
            <person name="Gaya E."/>
        </authorList>
    </citation>
    <scope>NUCLEOTIDE SEQUENCE</scope>
    <source>
        <strain evidence="19">LIQ254RAFAR</strain>
    </source>
</reference>
<dbReference type="InterPro" id="IPR050819">
    <property type="entry name" value="Tripeptidyl-peptidase_I"/>
</dbReference>
<dbReference type="EMBL" id="JAPUFD010000012">
    <property type="protein sequence ID" value="MDI1490813.1"/>
    <property type="molecule type" value="Genomic_DNA"/>
</dbReference>
<gene>
    <name evidence="19" type="ORF">OHK93_002018</name>
</gene>
<feature type="binding site" evidence="15">
    <location>
        <position position="608"/>
    </location>
    <ligand>
        <name>Ca(2+)</name>
        <dbReference type="ChEBI" id="CHEBI:29108"/>
    </ligand>
</feature>
<dbReference type="CDD" id="cd04056">
    <property type="entry name" value="Peptidases_S53"/>
    <property type="match status" value="1"/>
</dbReference>
<evidence type="ECO:0000256" key="11">
    <source>
        <dbReference type="ARBA" id="ARBA00022837"/>
    </source>
</evidence>
<evidence type="ECO:0000313" key="20">
    <source>
        <dbReference type="Proteomes" id="UP001161017"/>
    </source>
</evidence>
<keyword evidence="10 15" id="KW-0720">Serine protease</keyword>
<keyword evidence="11 15" id="KW-0106">Calcium</keyword>
<proteinExistence type="predicted"/>
<dbReference type="InterPro" id="IPR030400">
    <property type="entry name" value="Sedolisin_dom"/>
</dbReference>
<comment type="cofactor">
    <cofactor evidence="15">
        <name>Ca(2+)</name>
        <dbReference type="ChEBI" id="CHEBI:29108"/>
    </cofactor>
    <text evidence="15">Binds 1 Ca(2+) ion per subunit.</text>
</comment>
<feature type="region of interest" description="Disordered" evidence="16">
    <location>
        <begin position="185"/>
        <end position="210"/>
    </location>
</feature>
<keyword evidence="12" id="KW-0843">Virulence</keyword>
<evidence type="ECO:0000259" key="18">
    <source>
        <dbReference type="PROSITE" id="PS51695"/>
    </source>
</evidence>
<keyword evidence="6 15" id="KW-0645">Protease</keyword>
<name>A0AA43QQK3_9LECA</name>
<dbReference type="PROSITE" id="PS51695">
    <property type="entry name" value="SEDOLISIN"/>
    <property type="match status" value="1"/>
</dbReference>
<dbReference type="GO" id="GO:0005576">
    <property type="term" value="C:extracellular region"/>
    <property type="evidence" value="ECO:0007669"/>
    <property type="project" value="UniProtKB-SubCell"/>
</dbReference>
<accession>A0AA43QQK3</accession>
<evidence type="ECO:0000256" key="13">
    <source>
        <dbReference type="ARBA" id="ARBA00023145"/>
    </source>
</evidence>
<dbReference type="Pfam" id="PF09286">
    <property type="entry name" value="Pro-kuma_activ"/>
    <property type="match status" value="1"/>
</dbReference>
<evidence type="ECO:0000256" key="5">
    <source>
        <dbReference type="ARBA" id="ARBA00022525"/>
    </source>
</evidence>
<comment type="catalytic activity">
    <reaction evidence="1">
        <text>Release of an N-terminal tripeptide from a polypeptide.</text>
        <dbReference type="EC" id="3.4.14.10"/>
    </reaction>
</comment>
<dbReference type="GO" id="GO:0046872">
    <property type="term" value="F:metal ion binding"/>
    <property type="evidence" value="ECO:0007669"/>
    <property type="project" value="UniProtKB-UniRule"/>
</dbReference>
<dbReference type="InterPro" id="IPR000209">
    <property type="entry name" value="Peptidase_S8/S53_dom"/>
</dbReference>
<keyword evidence="13" id="KW-0865">Zymogen</keyword>
<evidence type="ECO:0000256" key="2">
    <source>
        <dbReference type="ARBA" id="ARBA00002451"/>
    </source>
</evidence>
<feature type="active site" description="Charge relay system" evidence="15">
    <location>
        <position position="566"/>
    </location>
</feature>
<dbReference type="PANTHER" id="PTHR14218:SF19">
    <property type="entry name" value="SERINE PROTEASE AORO, PUTATIVE (AFU_ORTHOLOGUE AFUA_6G10250)-RELATED"/>
    <property type="match status" value="1"/>
</dbReference>
<dbReference type="PANTHER" id="PTHR14218">
    <property type="entry name" value="PROTEASE S8 TRIPEPTIDYL PEPTIDASE I CLN2"/>
    <property type="match status" value="1"/>
</dbReference>
<evidence type="ECO:0000313" key="19">
    <source>
        <dbReference type="EMBL" id="MDI1490813.1"/>
    </source>
</evidence>
<dbReference type="GO" id="GO:0008240">
    <property type="term" value="F:tripeptidyl-peptidase activity"/>
    <property type="evidence" value="ECO:0007669"/>
    <property type="project" value="UniProtKB-EC"/>
</dbReference>
<organism evidence="19 20">
    <name type="scientific">Ramalina farinacea</name>
    <dbReference type="NCBI Taxonomy" id="258253"/>
    <lineage>
        <taxon>Eukaryota</taxon>
        <taxon>Fungi</taxon>
        <taxon>Dikarya</taxon>
        <taxon>Ascomycota</taxon>
        <taxon>Pezizomycotina</taxon>
        <taxon>Lecanoromycetes</taxon>
        <taxon>OSLEUM clade</taxon>
        <taxon>Lecanoromycetidae</taxon>
        <taxon>Lecanorales</taxon>
        <taxon>Lecanorineae</taxon>
        <taxon>Ramalinaceae</taxon>
        <taxon>Ramalina</taxon>
    </lineage>
</organism>
<feature type="binding site" evidence="15">
    <location>
        <position position="607"/>
    </location>
    <ligand>
        <name>Ca(2+)</name>
        <dbReference type="ChEBI" id="CHEBI:29108"/>
    </ligand>
</feature>
<dbReference type="InterPro" id="IPR036852">
    <property type="entry name" value="Peptidase_S8/S53_dom_sf"/>
</dbReference>